<comment type="caution">
    <text evidence="9">The sequence shown here is derived from an EMBL/GenBank/DDBJ whole genome shotgun (WGS) entry which is preliminary data.</text>
</comment>
<dbReference type="Gene3D" id="3.50.50.60">
    <property type="entry name" value="FAD/NAD(P)-binding domain"/>
    <property type="match status" value="1"/>
</dbReference>
<evidence type="ECO:0000259" key="7">
    <source>
        <dbReference type="Pfam" id="PF21162"/>
    </source>
</evidence>
<keyword evidence="4" id="KW-0274">FAD</keyword>
<accession>A0A4Y7RKB3</accession>
<evidence type="ECO:0000313" key="10">
    <source>
        <dbReference type="Proteomes" id="UP000297597"/>
    </source>
</evidence>
<evidence type="ECO:0000256" key="5">
    <source>
        <dbReference type="ARBA" id="ARBA00023002"/>
    </source>
</evidence>
<gene>
    <name evidence="9" type="ORF">Pmgp_03394</name>
</gene>
<protein>
    <submittedName>
        <fullName evidence="9">Electron transfer flavoprotein-ubiquinone oxidoreductase</fullName>
        <ecNumber evidence="9">1.5.5.1</ecNumber>
    </submittedName>
</protein>
<feature type="domain" description="FAD-binding" evidence="6">
    <location>
        <begin position="6"/>
        <end position="185"/>
    </location>
</feature>
<evidence type="ECO:0000256" key="3">
    <source>
        <dbReference type="ARBA" id="ARBA00022630"/>
    </source>
</evidence>
<dbReference type="InterPro" id="IPR059103">
    <property type="entry name" value="FixC-like_C"/>
</dbReference>
<feature type="domain" description="FixC-like C-terminal" evidence="8">
    <location>
        <begin position="369"/>
        <end position="426"/>
    </location>
</feature>
<keyword evidence="3" id="KW-0285">Flavoprotein</keyword>
<dbReference type="AlphaFoldDB" id="A0A4Y7RKB3"/>
<evidence type="ECO:0000259" key="6">
    <source>
        <dbReference type="Pfam" id="PF01494"/>
    </source>
</evidence>
<dbReference type="PRINTS" id="PR00420">
    <property type="entry name" value="RNGMNOXGNASE"/>
</dbReference>
<dbReference type="GO" id="GO:0004174">
    <property type="term" value="F:electron-transferring-flavoprotein dehydrogenase activity"/>
    <property type="evidence" value="ECO:0007669"/>
    <property type="project" value="UniProtKB-EC"/>
</dbReference>
<dbReference type="GO" id="GO:0071949">
    <property type="term" value="F:FAD binding"/>
    <property type="evidence" value="ECO:0007669"/>
    <property type="project" value="InterPro"/>
</dbReference>
<dbReference type="Pfam" id="PF21162">
    <property type="entry name" value="ETFQO_UQ-bd"/>
    <property type="match status" value="1"/>
</dbReference>
<feature type="domain" description="ETF-QO/FixC ubiquinone-binding" evidence="7">
    <location>
        <begin position="213"/>
        <end position="277"/>
    </location>
</feature>
<sequence length="427" mass="46099">MSEEKFQVIIIGAGVAGSAAAYTLAKAGREVLVVDKGRAPGAKNMTGGRLYTYALKELMPEEWAEAPLEREVTREIMMMMTPADSVAVDSTFGSVNQQSYTVLRARLDAWLAEKAEEAGAMMVPGSTVDGLIIRDGKVAGIKTGDEELEADLVISAEGANATVAERAGLIRPVELKDVAIGVKHVIKLSEEIINERFNTVSGKGAAVMCVGECSKGVSGGAFLYTNKDSISLGLVVDSQSWKNSRLPLADIAEELKRHPALARYIEGGDLVEYSAHLIPEGGFKSLPQLYADGFLLAGDAAGFVVNRGFTVRGMDYAMLSGIAAAETANEAIEAGVYSRSILKSYESRLQQRVLKDLALFRNSHDYITRTRHVYKTYPRLAADLMRNIYNVDGSPAKLVSGLVKKTISGRVPYFDVLKDMFKGGRSL</sequence>
<keyword evidence="5 9" id="KW-0560">Oxidoreductase</keyword>
<evidence type="ECO:0000256" key="2">
    <source>
        <dbReference type="ARBA" id="ARBA00006796"/>
    </source>
</evidence>
<dbReference type="InterPro" id="IPR049398">
    <property type="entry name" value="ETF-QO/FixC_UQ-bd"/>
</dbReference>
<dbReference type="OrthoDB" id="9806565at2"/>
<keyword evidence="10" id="KW-1185">Reference proteome</keyword>
<reference evidence="9 10" key="1">
    <citation type="journal article" date="2018" name="Environ. Microbiol.">
        <title>Novel energy conservation strategies and behaviour of Pelotomaculum schinkii driving syntrophic propionate catabolism.</title>
        <authorList>
            <person name="Hidalgo-Ahumada C.A.P."/>
            <person name="Nobu M.K."/>
            <person name="Narihiro T."/>
            <person name="Tamaki H."/>
            <person name="Liu W.T."/>
            <person name="Kamagata Y."/>
            <person name="Stams A.J.M."/>
            <person name="Imachi H."/>
            <person name="Sousa D.Z."/>
        </authorList>
    </citation>
    <scope>NUCLEOTIDE SEQUENCE [LARGE SCALE GENOMIC DNA]</scope>
    <source>
        <strain evidence="9 10">MGP</strain>
    </source>
</reference>
<dbReference type="Proteomes" id="UP000297597">
    <property type="component" value="Unassembled WGS sequence"/>
</dbReference>
<dbReference type="SUPFAM" id="SSF51905">
    <property type="entry name" value="FAD/NAD(P)-binding domain"/>
    <property type="match status" value="1"/>
</dbReference>
<dbReference type="Pfam" id="PF01494">
    <property type="entry name" value="FAD_binding_3"/>
    <property type="match status" value="1"/>
</dbReference>
<evidence type="ECO:0000256" key="1">
    <source>
        <dbReference type="ARBA" id="ARBA00001974"/>
    </source>
</evidence>
<comment type="similarity">
    <text evidence="2">Belongs to the ETF-QO/FixC family.</text>
</comment>
<dbReference type="PANTHER" id="PTHR43624:SF2">
    <property type="entry name" value="ELECTRON TRANSFER FLAVOPROTEIN-QUINONE OXIDOREDUCTASE YDIS-RELATED"/>
    <property type="match status" value="1"/>
</dbReference>
<organism evidence="9 10">
    <name type="scientific">Pelotomaculum propionicicum</name>
    <dbReference type="NCBI Taxonomy" id="258475"/>
    <lineage>
        <taxon>Bacteria</taxon>
        <taxon>Bacillati</taxon>
        <taxon>Bacillota</taxon>
        <taxon>Clostridia</taxon>
        <taxon>Eubacteriales</taxon>
        <taxon>Desulfotomaculaceae</taxon>
        <taxon>Pelotomaculum</taxon>
    </lineage>
</organism>
<dbReference type="InterPro" id="IPR036188">
    <property type="entry name" value="FAD/NAD-bd_sf"/>
</dbReference>
<dbReference type="InterPro" id="IPR002938">
    <property type="entry name" value="FAD-bd"/>
</dbReference>
<dbReference type="InterPro" id="IPR039651">
    <property type="entry name" value="FixC-like"/>
</dbReference>
<dbReference type="Pfam" id="PF26311">
    <property type="entry name" value="ETF-QO_FixC_C"/>
    <property type="match status" value="1"/>
</dbReference>
<proteinExistence type="inferred from homology"/>
<evidence type="ECO:0000256" key="4">
    <source>
        <dbReference type="ARBA" id="ARBA00022827"/>
    </source>
</evidence>
<dbReference type="EMBL" id="QFFZ01000059">
    <property type="protein sequence ID" value="TEB09112.1"/>
    <property type="molecule type" value="Genomic_DNA"/>
</dbReference>
<keyword evidence="9" id="KW-0830">Ubiquinone</keyword>
<evidence type="ECO:0000313" key="9">
    <source>
        <dbReference type="EMBL" id="TEB09112.1"/>
    </source>
</evidence>
<evidence type="ECO:0000259" key="8">
    <source>
        <dbReference type="Pfam" id="PF26311"/>
    </source>
</evidence>
<name>A0A4Y7RKB3_9FIRM</name>
<dbReference type="SUPFAM" id="SSF54373">
    <property type="entry name" value="FAD-linked reductases, C-terminal domain"/>
    <property type="match status" value="1"/>
</dbReference>
<dbReference type="EC" id="1.5.5.1" evidence="9"/>
<dbReference type="PANTHER" id="PTHR43624">
    <property type="entry name" value="ELECTRON TRANSFER FLAVOPROTEIN-QUINONE OXIDOREDUCTASE YDIS-RELATED"/>
    <property type="match status" value="1"/>
</dbReference>
<comment type="cofactor">
    <cofactor evidence="1">
        <name>FAD</name>
        <dbReference type="ChEBI" id="CHEBI:57692"/>
    </cofactor>
</comment>